<feature type="transmembrane region" description="Helical" evidence="13">
    <location>
        <begin position="690"/>
        <end position="710"/>
    </location>
</feature>
<keyword evidence="8" id="KW-0460">Magnesium</keyword>
<feature type="region of interest" description="Disordered" evidence="12">
    <location>
        <begin position="477"/>
        <end position="528"/>
    </location>
</feature>
<name>A0A8J6BZI2_9EUKA</name>
<evidence type="ECO:0000256" key="1">
    <source>
        <dbReference type="ARBA" id="ARBA00001593"/>
    </source>
</evidence>
<dbReference type="InterPro" id="IPR029787">
    <property type="entry name" value="Nucleotide_cyclase"/>
</dbReference>
<feature type="domain" description="Guanylate cyclase" evidence="14">
    <location>
        <begin position="825"/>
        <end position="975"/>
    </location>
</feature>
<dbReference type="SUPFAM" id="SSF55073">
    <property type="entry name" value="Nucleotide cyclase"/>
    <property type="match status" value="2"/>
</dbReference>
<keyword evidence="6" id="KW-0547">Nucleotide-binding</keyword>
<gene>
    <name evidence="15" type="ORF">J8273_3133</name>
</gene>
<evidence type="ECO:0000256" key="12">
    <source>
        <dbReference type="SAM" id="MobiDB-lite"/>
    </source>
</evidence>
<dbReference type="GO" id="GO:0007189">
    <property type="term" value="P:adenylate cyclase-activating G protein-coupled receptor signaling pathway"/>
    <property type="evidence" value="ECO:0007669"/>
    <property type="project" value="TreeGrafter"/>
</dbReference>
<feature type="transmembrane region" description="Helical" evidence="13">
    <location>
        <begin position="100"/>
        <end position="120"/>
    </location>
</feature>
<evidence type="ECO:0000259" key="14">
    <source>
        <dbReference type="PROSITE" id="PS50125"/>
    </source>
</evidence>
<proteinExistence type="predicted"/>
<feature type="compositionally biased region" description="Low complexity" evidence="12">
    <location>
        <begin position="494"/>
        <end position="519"/>
    </location>
</feature>
<dbReference type="InterPro" id="IPR001054">
    <property type="entry name" value="A/G_cyclase"/>
</dbReference>
<feature type="transmembrane region" description="Helical" evidence="13">
    <location>
        <begin position="39"/>
        <end position="57"/>
    </location>
</feature>
<evidence type="ECO:0000256" key="8">
    <source>
        <dbReference type="ARBA" id="ARBA00022842"/>
    </source>
</evidence>
<keyword evidence="7" id="KW-0067">ATP-binding</keyword>
<feature type="transmembrane region" description="Helical" evidence="13">
    <location>
        <begin position="69"/>
        <end position="88"/>
    </location>
</feature>
<keyword evidence="9 13" id="KW-1133">Transmembrane helix</keyword>
<evidence type="ECO:0000313" key="15">
    <source>
        <dbReference type="EMBL" id="KAG9395556.1"/>
    </source>
</evidence>
<dbReference type="GO" id="GO:0006171">
    <property type="term" value="P:cAMP biosynthetic process"/>
    <property type="evidence" value="ECO:0007669"/>
    <property type="project" value="TreeGrafter"/>
</dbReference>
<dbReference type="AlphaFoldDB" id="A0A8J6BZI2"/>
<comment type="catalytic activity">
    <reaction evidence="1">
        <text>ATP = 3',5'-cyclic AMP + diphosphate</text>
        <dbReference type="Rhea" id="RHEA:15389"/>
        <dbReference type="ChEBI" id="CHEBI:30616"/>
        <dbReference type="ChEBI" id="CHEBI:33019"/>
        <dbReference type="ChEBI" id="CHEBI:58165"/>
        <dbReference type="EC" id="4.6.1.1"/>
    </reaction>
</comment>
<evidence type="ECO:0000256" key="6">
    <source>
        <dbReference type="ARBA" id="ARBA00022741"/>
    </source>
</evidence>
<evidence type="ECO:0000256" key="2">
    <source>
        <dbReference type="ARBA" id="ARBA00004141"/>
    </source>
</evidence>
<keyword evidence="5" id="KW-0479">Metal-binding</keyword>
<feature type="transmembrane region" description="Helical" evidence="13">
    <location>
        <begin position="771"/>
        <end position="789"/>
    </location>
</feature>
<evidence type="ECO:0000256" key="7">
    <source>
        <dbReference type="ARBA" id="ARBA00022840"/>
    </source>
</evidence>
<dbReference type="GO" id="GO:0005524">
    <property type="term" value="F:ATP binding"/>
    <property type="evidence" value="ECO:0007669"/>
    <property type="project" value="UniProtKB-KW"/>
</dbReference>
<evidence type="ECO:0000256" key="11">
    <source>
        <dbReference type="ARBA" id="ARBA00023239"/>
    </source>
</evidence>
<dbReference type="GO" id="GO:0035556">
    <property type="term" value="P:intracellular signal transduction"/>
    <property type="evidence" value="ECO:0007669"/>
    <property type="project" value="InterPro"/>
</dbReference>
<comment type="subcellular location">
    <subcellularLocation>
        <location evidence="2">Membrane</location>
        <topology evidence="2">Multi-pass membrane protein</topology>
    </subcellularLocation>
</comment>
<organism evidence="15 16">
    <name type="scientific">Carpediemonas membranifera</name>
    <dbReference type="NCBI Taxonomy" id="201153"/>
    <lineage>
        <taxon>Eukaryota</taxon>
        <taxon>Metamonada</taxon>
        <taxon>Carpediemonas-like organisms</taxon>
        <taxon>Carpediemonas</taxon>
    </lineage>
</organism>
<keyword evidence="16" id="KW-1185">Reference proteome</keyword>
<feature type="transmembrane region" description="Helical" evidence="13">
    <location>
        <begin position="652"/>
        <end position="678"/>
    </location>
</feature>
<protein>
    <recommendedName>
        <fullName evidence="3">adenylate cyclase</fullName>
        <ecNumber evidence="3">4.6.1.1</ecNumber>
    </recommendedName>
</protein>
<feature type="compositionally biased region" description="Polar residues" evidence="12">
    <location>
        <begin position="540"/>
        <end position="557"/>
    </location>
</feature>
<feature type="region of interest" description="Disordered" evidence="12">
    <location>
        <begin position="540"/>
        <end position="563"/>
    </location>
</feature>
<comment type="caution">
    <text evidence="15">The sequence shown here is derived from an EMBL/GenBank/DDBJ whole genome shotgun (WGS) entry which is preliminary data.</text>
</comment>
<dbReference type="EMBL" id="JAHDYR010000011">
    <property type="protein sequence ID" value="KAG9395556.1"/>
    <property type="molecule type" value="Genomic_DNA"/>
</dbReference>
<sequence>MRNQSLLSRWKNSWWLFSPTEKAFCTFTYARATIRSIQIYMSGIALILAVIANIVQILMEGIGSDAQGIFLFATRVAFVAALLVATFFDTINVPYPVRIMAYYTSILIMLFYCNTLYWQLLVELPDPGWRLPVTHGAYTSFAVLQLWFLPFSHVVVLSLCQTTIFLCLGFLAYSTLDIRPTSAILETLMMALCQVMALLQQYHVSRALHSHHRVVTEIEATARAIAEEKRRLGDRIRAVLPPFVHDAVITKGDDRALHVWPESVVIVVHIILECDSGQCGCGPVVNAFNTVFSVIESMATEAGLAHVTRGGPNAVLFGESVNRNRVYSFLTDLHDYILDHSTMLKVGVSTGTMAGGITSKYGLRYDVWGHPLKIAWRLIDICHSNQIMFDSPAAHAILVGQKPEGVLRLEQLEVRGIGLVTPYAMVLQNDMNRKGNASMARMDSDISITFSTSGTDFTGAITDRTDDNASPRREFIPLANGVPIVPETPTDPLSSGNGAGKTTSSSSSDAGTLDSTATDPGSPRALFLAVDTPPLPLAALNSSFDSASPNGSRSMTPRSPRGVVGRNTIKQIHISSYLGPDVYSSDRRREIVNKYTPNFRNGFTNKATRAQLHTYQVAVTPRKHLFTILIFLCTCLVADTMFVFAADIPVSARAVCIACSAAQYLCLIPTAGALFAFLQTRHRTGALVTLYGGPAVFIVIRIAGMVGIHFTEPGDTRAAVGSYYMLSEAMFFLMAAVTTLMDFGGGLLANLSLLVMHGLLTATQVLLCSYIPSYVASAIELIIMLIVGAKTRWIRSTLPFSSLVQQELQQEELVLLNGQQADIYQLIYPDSIAKSLLATGVFVPERYSKIGVLCLKLHNLVDLSHDHEHAYKVLVELNSICDDEVLRMSSSKSVSKIKAMSGHYFISCGAPDPCLLKLTPLVRLAFRLQTRIAHCQYGSALDIRIGIGCGDAVGLVECEDQLGHFDLFGPAADDALATCVSEANMAGGVCASNVAVREWRRMDSRSAEMYTVEDGGRDDGCYRLGVPR</sequence>
<feature type="transmembrane region" description="Helical" evidence="13">
    <location>
        <begin position="156"/>
        <end position="176"/>
    </location>
</feature>
<evidence type="ECO:0000256" key="9">
    <source>
        <dbReference type="ARBA" id="ARBA00022989"/>
    </source>
</evidence>
<keyword evidence="10 13" id="KW-0472">Membrane</keyword>
<evidence type="ECO:0000256" key="3">
    <source>
        <dbReference type="ARBA" id="ARBA00012201"/>
    </source>
</evidence>
<keyword evidence="4 13" id="KW-0812">Transmembrane</keyword>
<feature type="transmembrane region" description="Helical" evidence="13">
    <location>
        <begin position="625"/>
        <end position="646"/>
    </location>
</feature>
<dbReference type="GO" id="GO:0046872">
    <property type="term" value="F:metal ion binding"/>
    <property type="evidence" value="ECO:0007669"/>
    <property type="project" value="UniProtKB-KW"/>
</dbReference>
<dbReference type="EC" id="4.6.1.1" evidence="3"/>
<dbReference type="GO" id="GO:0005886">
    <property type="term" value="C:plasma membrane"/>
    <property type="evidence" value="ECO:0007669"/>
    <property type="project" value="TreeGrafter"/>
</dbReference>
<dbReference type="Gene3D" id="3.30.70.1230">
    <property type="entry name" value="Nucleotide cyclase"/>
    <property type="match status" value="2"/>
</dbReference>
<dbReference type="Proteomes" id="UP000717585">
    <property type="component" value="Unassembled WGS sequence"/>
</dbReference>
<feature type="domain" description="Guanylate cyclase" evidence="14">
    <location>
        <begin position="344"/>
        <end position="379"/>
    </location>
</feature>
<dbReference type="PANTHER" id="PTHR45627">
    <property type="entry name" value="ADENYLATE CYCLASE TYPE 1"/>
    <property type="match status" value="1"/>
</dbReference>
<evidence type="ECO:0000256" key="4">
    <source>
        <dbReference type="ARBA" id="ARBA00022692"/>
    </source>
</evidence>
<reference evidence="15" key="1">
    <citation type="submission" date="2021-05" db="EMBL/GenBank/DDBJ databases">
        <title>A free-living protist that lacks canonical eukaryotic 1 DNA replication and segregation systems.</title>
        <authorList>
            <person name="Salas-Leiva D.E."/>
            <person name="Tromer E.C."/>
            <person name="Curtis B.A."/>
            <person name="Jerlstrom-Hultqvist J."/>
            <person name="Kolisko M."/>
            <person name="Yi Z."/>
            <person name="Salas-Leiva J.S."/>
            <person name="Gallot-Lavallee L."/>
            <person name="Kops G.J.P.L."/>
            <person name="Archibald J.M."/>
            <person name="Simpson A.G.B."/>
            <person name="Roger A.J."/>
        </authorList>
    </citation>
    <scope>NUCLEOTIDE SEQUENCE</scope>
    <source>
        <strain evidence="15">BICM</strain>
    </source>
</reference>
<evidence type="ECO:0000256" key="10">
    <source>
        <dbReference type="ARBA" id="ARBA00023136"/>
    </source>
</evidence>
<keyword evidence="11" id="KW-0456">Lyase</keyword>
<evidence type="ECO:0000256" key="13">
    <source>
        <dbReference type="SAM" id="Phobius"/>
    </source>
</evidence>
<dbReference type="GO" id="GO:0004016">
    <property type="term" value="F:adenylate cyclase activity"/>
    <property type="evidence" value="ECO:0007669"/>
    <property type="project" value="UniProtKB-EC"/>
</dbReference>
<evidence type="ECO:0000256" key="5">
    <source>
        <dbReference type="ARBA" id="ARBA00022723"/>
    </source>
</evidence>
<dbReference type="PROSITE" id="PS50125">
    <property type="entry name" value="GUANYLATE_CYCLASE_2"/>
    <property type="match status" value="2"/>
</dbReference>
<dbReference type="Pfam" id="PF00211">
    <property type="entry name" value="Guanylate_cyc"/>
    <property type="match status" value="2"/>
</dbReference>
<accession>A0A8J6BZI2</accession>
<dbReference type="PANTHER" id="PTHR45627:SF1">
    <property type="entry name" value="ADENYLATE CYCLASE TYPE 8"/>
    <property type="match status" value="1"/>
</dbReference>
<evidence type="ECO:0000313" key="16">
    <source>
        <dbReference type="Proteomes" id="UP000717585"/>
    </source>
</evidence>